<organism evidence="1 2">
    <name type="scientific">Shewanella septentrionalis</name>
    <dbReference type="NCBI Taxonomy" id="2952223"/>
    <lineage>
        <taxon>Bacteria</taxon>
        <taxon>Pseudomonadati</taxon>
        <taxon>Pseudomonadota</taxon>
        <taxon>Gammaproteobacteria</taxon>
        <taxon>Alteromonadales</taxon>
        <taxon>Shewanellaceae</taxon>
        <taxon>Shewanella</taxon>
    </lineage>
</organism>
<keyword evidence="2" id="KW-1185">Reference proteome</keyword>
<dbReference type="EMBL" id="JAMTCC010000006">
    <property type="protein sequence ID" value="MCT7944653.1"/>
    <property type="molecule type" value="Genomic_DNA"/>
</dbReference>
<gene>
    <name evidence="1" type="ORF">NE536_04655</name>
</gene>
<dbReference type="AlphaFoldDB" id="A0A9X2WSB2"/>
<dbReference type="Gene3D" id="3.40.50.300">
    <property type="entry name" value="P-loop containing nucleotide triphosphate hydrolases"/>
    <property type="match status" value="1"/>
</dbReference>
<accession>A0A9X2WSB2</accession>
<protein>
    <submittedName>
        <fullName evidence="1">Sulfotransferase domain-containing protein</fullName>
    </submittedName>
</protein>
<dbReference type="InterPro" id="IPR027417">
    <property type="entry name" value="P-loop_NTPase"/>
</dbReference>
<dbReference type="RefSeq" id="WP_261271933.1">
    <property type="nucleotide sequence ID" value="NZ_JAMTCC010000006.1"/>
</dbReference>
<proteinExistence type="predicted"/>
<dbReference type="SUPFAM" id="SSF52540">
    <property type="entry name" value="P-loop containing nucleoside triphosphate hydrolases"/>
    <property type="match status" value="1"/>
</dbReference>
<name>A0A9X2WSB2_9GAMM</name>
<evidence type="ECO:0000313" key="1">
    <source>
        <dbReference type="EMBL" id="MCT7944653.1"/>
    </source>
</evidence>
<dbReference type="Proteomes" id="UP001155604">
    <property type="component" value="Unassembled WGS sequence"/>
</dbReference>
<evidence type="ECO:0000313" key="2">
    <source>
        <dbReference type="Proteomes" id="UP001155604"/>
    </source>
</evidence>
<reference evidence="1" key="1">
    <citation type="journal article" date="2023" name="Int. J. Syst. Evol. Microbiol.">
        <title>&lt;i&gt;Shewanella septentrionalis&lt;/i&gt; sp. nov. and &lt;i&gt;Shewanella holmiensis&lt;/i&gt; sp. nov., isolated from Baltic Sea water and sediments.</title>
        <authorList>
            <person name="Martin-Rodriguez A.J."/>
            <person name="Thorell K."/>
            <person name="Joffre E."/>
            <person name="Jensie-Markopoulos S."/>
            <person name="Moore E.R.B."/>
            <person name="Sjoling A."/>
        </authorList>
    </citation>
    <scope>NUCLEOTIDE SEQUENCE</scope>
    <source>
        <strain evidence="1">SP1W3</strain>
    </source>
</reference>
<comment type="caution">
    <text evidence="1">The sequence shown here is derived from an EMBL/GenBank/DDBJ whole genome shotgun (WGS) entry which is preliminary data.</text>
</comment>
<sequence>MVDFKEQQQRYWQLLHQPESLFLLHQANDVEHFIALMTDFLAWPELNLEHMLAFIALQQDSFIPDLDRFSQAWFPCRYHSQHKTVSWVPAFHRLSKPFLEDDISDARRCLLASFIQPKTLLEPLLSQRESLPIVNPSLMIFHWSRCGSTLVSSSFALLETCRVLSEPMLCSDVMHDDHWPLELKPQLVDLCLRLQGRLRLGERELVIKWNAWDLACWPMLLELYPKSRVLCLIRNPKDIMFSHQRVAGRHMAGGQSLLPTELHTQQMENTEPSLDEFRTTVLQHFAQLSAALYQSSRAILLDYHQLKDFKPTTFSTILGWPLSEGEIERWQHHWRFDAKQQGQLFTPVVSNEPVPLRELQSPSWQQLFMTYNQLLQRLYWDKKHDI</sequence>